<dbReference type="PANTHER" id="PTHR45947">
    <property type="entry name" value="SULFOQUINOVOSYL TRANSFERASE SQD2"/>
    <property type="match status" value="1"/>
</dbReference>
<dbReference type="Pfam" id="PF13439">
    <property type="entry name" value="Glyco_transf_4"/>
    <property type="match status" value="1"/>
</dbReference>
<name>A0A3B0XCA4_9ZZZZ</name>
<dbReference type="EMBL" id="UOFI01000071">
    <property type="protein sequence ID" value="VAW65938.1"/>
    <property type="molecule type" value="Genomic_DNA"/>
</dbReference>
<dbReference type="Gene3D" id="3.40.50.2000">
    <property type="entry name" value="Glycogen Phosphorylase B"/>
    <property type="match status" value="2"/>
</dbReference>
<dbReference type="SUPFAM" id="SSF53756">
    <property type="entry name" value="UDP-Glycosyltransferase/glycogen phosphorylase"/>
    <property type="match status" value="1"/>
</dbReference>
<evidence type="ECO:0000259" key="1">
    <source>
        <dbReference type="Pfam" id="PF00534"/>
    </source>
</evidence>
<feature type="domain" description="Glycosyltransferase subfamily 4-like N-terminal" evidence="2">
    <location>
        <begin position="21"/>
        <end position="201"/>
    </location>
</feature>
<evidence type="ECO:0008006" key="4">
    <source>
        <dbReference type="Google" id="ProtNLM"/>
    </source>
</evidence>
<dbReference type="CDD" id="cd03794">
    <property type="entry name" value="GT4_WbuB-like"/>
    <property type="match status" value="1"/>
</dbReference>
<dbReference type="InterPro" id="IPR050194">
    <property type="entry name" value="Glycosyltransferase_grp1"/>
</dbReference>
<dbReference type="GO" id="GO:0016757">
    <property type="term" value="F:glycosyltransferase activity"/>
    <property type="evidence" value="ECO:0007669"/>
    <property type="project" value="InterPro"/>
</dbReference>
<feature type="domain" description="Glycosyl transferase family 1" evidence="1">
    <location>
        <begin position="212"/>
        <end position="375"/>
    </location>
</feature>
<evidence type="ECO:0000259" key="2">
    <source>
        <dbReference type="Pfam" id="PF13439"/>
    </source>
</evidence>
<dbReference type="PANTHER" id="PTHR45947:SF3">
    <property type="entry name" value="SULFOQUINOVOSYL TRANSFERASE SQD2"/>
    <property type="match status" value="1"/>
</dbReference>
<reference evidence="3" key="1">
    <citation type="submission" date="2018-06" db="EMBL/GenBank/DDBJ databases">
        <authorList>
            <person name="Zhirakovskaya E."/>
        </authorList>
    </citation>
    <scope>NUCLEOTIDE SEQUENCE</scope>
</reference>
<dbReference type="Pfam" id="PF00534">
    <property type="entry name" value="Glycos_transf_1"/>
    <property type="match status" value="1"/>
</dbReference>
<proteinExistence type="predicted"/>
<dbReference type="InterPro" id="IPR028098">
    <property type="entry name" value="Glyco_trans_4-like_N"/>
</dbReference>
<evidence type="ECO:0000313" key="3">
    <source>
        <dbReference type="EMBL" id="VAW65938.1"/>
    </source>
</evidence>
<sequence length="396" mass="44726">MSTKPLNILYHHRTQGRGAEGVHITSIVKALEDLGHTVTIISPPGIDPMSNAGNAPIDKSKVSTSGINSVWKFISKNLPNFLFELIEIFYNIPSSIHLEKELSSGKYDLIYERYAFYMISGALKARKYNIPLVLEANEVNGIKDRARKQSFSWLCNHFELFLFKRCTSIHTVSSYLKNMIVKQGVNESSVSIIPNAIDPDKFTGVRDYAELKQSLSLENKFIIGFAGWFDHWDRLDLLIPVFQKLKLKHKDLVLLLVGDGAVLDNIRSDIADNKLQDVVLTGAVTRDTVHQYLSLLDIAVFTHSNEFGSPVVMFEFMGLKIPVIAPQLLPITDVMTDEETALLFEILNMKDLENKIDKLISDELLRKKISDNAYNKLMLDHTWKKNAEDIISSSGI</sequence>
<gene>
    <name evidence="3" type="ORF">MNBD_GAMMA09-231</name>
</gene>
<protein>
    <recommendedName>
        <fullName evidence="4">Glycosyltransferase</fullName>
    </recommendedName>
</protein>
<dbReference type="AlphaFoldDB" id="A0A3B0XCA4"/>
<accession>A0A3B0XCA4</accession>
<organism evidence="3">
    <name type="scientific">hydrothermal vent metagenome</name>
    <dbReference type="NCBI Taxonomy" id="652676"/>
    <lineage>
        <taxon>unclassified sequences</taxon>
        <taxon>metagenomes</taxon>
        <taxon>ecological metagenomes</taxon>
    </lineage>
</organism>
<dbReference type="InterPro" id="IPR001296">
    <property type="entry name" value="Glyco_trans_1"/>
</dbReference>